<organism evidence="9 10">
    <name type="scientific">Halorubrum aidingense JCM 13560</name>
    <dbReference type="NCBI Taxonomy" id="1230454"/>
    <lineage>
        <taxon>Archaea</taxon>
        <taxon>Methanobacteriati</taxon>
        <taxon>Methanobacteriota</taxon>
        <taxon>Stenosarchaea group</taxon>
        <taxon>Halobacteria</taxon>
        <taxon>Halobacteriales</taxon>
        <taxon>Haloferacaceae</taxon>
        <taxon>Halorubrum</taxon>
    </lineage>
</organism>
<evidence type="ECO:0000256" key="4">
    <source>
        <dbReference type="ARBA" id="ARBA00023027"/>
    </source>
</evidence>
<dbReference type="AlphaFoldDB" id="M0PAQ8"/>
<evidence type="ECO:0000313" key="10">
    <source>
        <dbReference type="Proteomes" id="UP000011575"/>
    </source>
</evidence>
<dbReference type="InterPro" id="IPR016162">
    <property type="entry name" value="Ald_DH_N"/>
</dbReference>
<dbReference type="PANTHER" id="PTHR42862:SF1">
    <property type="entry name" value="DELTA-1-PYRROLINE-5-CARBOXYLATE DEHYDROGENASE 2, ISOFORM A-RELATED"/>
    <property type="match status" value="1"/>
</dbReference>
<evidence type="ECO:0000313" key="9">
    <source>
        <dbReference type="EMBL" id="EMA66938.1"/>
    </source>
</evidence>
<dbReference type="InterPro" id="IPR015590">
    <property type="entry name" value="Aldehyde_DH_dom"/>
</dbReference>
<dbReference type="InterPro" id="IPR016163">
    <property type="entry name" value="Ald_DH_C"/>
</dbReference>
<reference evidence="9 10" key="1">
    <citation type="journal article" date="2014" name="PLoS Genet.">
        <title>Phylogenetically driven sequencing of extremely halophilic archaea reveals strategies for static and dynamic osmo-response.</title>
        <authorList>
            <person name="Becker E.A."/>
            <person name="Seitzer P.M."/>
            <person name="Tritt A."/>
            <person name="Larsen D."/>
            <person name="Krusor M."/>
            <person name="Yao A.I."/>
            <person name="Wu D."/>
            <person name="Madern D."/>
            <person name="Eisen J.A."/>
            <person name="Darling A.E."/>
            <person name="Facciotti M.T."/>
        </authorList>
    </citation>
    <scope>NUCLEOTIDE SEQUENCE [LARGE SCALE GENOMIC DNA]</scope>
    <source>
        <strain evidence="9 10">JCM 13560</strain>
    </source>
</reference>
<accession>M0PAQ8</accession>
<keyword evidence="10" id="KW-1185">Reference proteome</keyword>
<feature type="active site" evidence="6">
    <location>
        <position position="290"/>
    </location>
</feature>
<evidence type="ECO:0000256" key="2">
    <source>
        <dbReference type="ARBA" id="ARBA00012884"/>
    </source>
</evidence>
<comment type="catalytic activity">
    <reaction evidence="5">
        <text>L-glutamate 5-semialdehyde + NAD(+) + H2O = L-glutamate + NADH + 2 H(+)</text>
        <dbReference type="Rhea" id="RHEA:30235"/>
        <dbReference type="ChEBI" id="CHEBI:15377"/>
        <dbReference type="ChEBI" id="CHEBI:15378"/>
        <dbReference type="ChEBI" id="CHEBI:29985"/>
        <dbReference type="ChEBI" id="CHEBI:57540"/>
        <dbReference type="ChEBI" id="CHEBI:57945"/>
        <dbReference type="ChEBI" id="CHEBI:58066"/>
        <dbReference type="EC" id="1.2.1.88"/>
    </reaction>
</comment>
<gene>
    <name evidence="9" type="ORF">C461_09277</name>
</gene>
<dbReference type="EMBL" id="AOJI01000024">
    <property type="protein sequence ID" value="EMA66938.1"/>
    <property type="molecule type" value="Genomic_DNA"/>
</dbReference>
<dbReference type="SUPFAM" id="SSF53720">
    <property type="entry name" value="ALDH-like"/>
    <property type="match status" value="1"/>
</dbReference>
<dbReference type="InterPro" id="IPR016161">
    <property type="entry name" value="Ald_DH/histidinol_DH"/>
</dbReference>
<dbReference type="STRING" id="1230454.C461_09277"/>
<feature type="domain" description="Aldehyde dehydrogenase" evidence="8">
    <location>
        <begin position="55"/>
        <end position="524"/>
    </location>
</feature>
<dbReference type="Proteomes" id="UP000011575">
    <property type="component" value="Unassembled WGS sequence"/>
</dbReference>
<evidence type="ECO:0000256" key="1">
    <source>
        <dbReference type="ARBA" id="ARBA00004786"/>
    </source>
</evidence>
<evidence type="ECO:0000259" key="8">
    <source>
        <dbReference type="Pfam" id="PF00171"/>
    </source>
</evidence>
<comment type="caution">
    <text evidence="9">The sequence shown here is derived from an EMBL/GenBank/DDBJ whole genome shotgun (WGS) entry which is preliminary data.</text>
</comment>
<sequence>MTPSQFENELTIHEHTQAGTLDEFHRAYEAAVDDIRSDFGATHPLRIDGDEIETEETFTVTNPGDTDQVLGEFAAGDETHVDEAVAAASDAYDEWKETPWDERAALFRDAADIIQDRKLEITALMAYENAKTRNEAIAEVDEAIDFLRYYSSELERTEGYSADTREPTPGQRCVSDLQPYGVFGVVSPFNFPFAILVGMTTGALITGNTAVVKPASTTPLTAHAFFDVLAEAGIPDGVANLVTGGGRAVGQPMIEHEDVAGFAFTGSREVGLEIQRTFDELDKRGPVIAELGGKNPVIVSDSADLSKAVSGVKFGAFSFSGQKCSATSRVYVHEDVADEFTERLVAETNDLSVGKPENRETVVSPLIDDSAIERYDDICDTAAADGTVLTGGSRVDRDDRDDLPAGRYVEPTVVTDIPHDHALATDEHFLPFVTIHPVSSLEEGITKANDSEYGLCAGLFSEDEDEINTWFDRIESGMCYVNREQSATTGALVDAQPFGGWKYSGTTGKFAGGPWYLQQFMRQQSRTVVGDVGQL</sequence>
<dbReference type="Gene3D" id="3.40.309.10">
    <property type="entry name" value="Aldehyde Dehydrogenase, Chain A, domain 2"/>
    <property type="match status" value="1"/>
</dbReference>
<dbReference type="GO" id="GO:0003842">
    <property type="term" value="F:L-glutamate gamma-semialdehyde dehydrogenase activity"/>
    <property type="evidence" value="ECO:0007669"/>
    <property type="project" value="UniProtKB-EC"/>
</dbReference>
<protein>
    <recommendedName>
        <fullName evidence="2">L-glutamate gamma-semialdehyde dehydrogenase</fullName>
        <ecNumber evidence="2">1.2.1.88</ecNumber>
    </recommendedName>
</protein>
<dbReference type="InterPro" id="IPR029510">
    <property type="entry name" value="Ald_DH_CS_GLU"/>
</dbReference>
<evidence type="ECO:0000256" key="7">
    <source>
        <dbReference type="RuleBase" id="RU003345"/>
    </source>
</evidence>
<name>M0PAQ8_9EURY</name>
<dbReference type="GO" id="GO:0009898">
    <property type="term" value="C:cytoplasmic side of plasma membrane"/>
    <property type="evidence" value="ECO:0007669"/>
    <property type="project" value="TreeGrafter"/>
</dbReference>
<dbReference type="PANTHER" id="PTHR42862">
    <property type="entry name" value="DELTA-1-PYRROLINE-5-CARBOXYLATE DEHYDROGENASE 1, ISOFORM A-RELATED"/>
    <property type="match status" value="1"/>
</dbReference>
<dbReference type="Gene3D" id="3.40.605.10">
    <property type="entry name" value="Aldehyde Dehydrogenase, Chain A, domain 1"/>
    <property type="match status" value="1"/>
</dbReference>
<dbReference type="OrthoDB" id="6342at2157"/>
<evidence type="ECO:0000256" key="3">
    <source>
        <dbReference type="ARBA" id="ARBA00023002"/>
    </source>
</evidence>
<keyword evidence="3 7" id="KW-0560">Oxidoreductase</keyword>
<dbReference type="RefSeq" id="WP_008000605.1">
    <property type="nucleotide sequence ID" value="NZ_AOJI01000024.1"/>
</dbReference>
<comment type="pathway">
    <text evidence="1">Amino-acid degradation; L-proline degradation into L-glutamate; L-glutamate from L-proline: step 2/2.</text>
</comment>
<keyword evidence="4" id="KW-0520">NAD</keyword>
<comment type="similarity">
    <text evidence="7">Belongs to the aldehyde dehydrogenase family.</text>
</comment>
<dbReference type="Pfam" id="PF00171">
    <property type="entry name" value="Aldedh"/>
    <property type="match status" value="1"/>
</dbReference>
<dbReference type="PROSITE" id="PS00687">
    <property type="entry name" value="ALDEHYDE_DEHYDR_GLU"/>
    <property type="match status" value="1"/>
</dbReference>
<dbReference type="GO" id="GO:0010133">
    <property type="term" value="P:L-proline catabolic process to L-glutamate"/>
    <property type="evidence" value="ECO:0007669"/>
    <property type="project" value="TreeGrafter"/>
</dbReference>
<dbReference type="PROSITE" id="PS00070">
    <property type="entry name" value="ALDEHYDE_DEHYDR_CYS"/>
    <property type="match status" value="1"/>
</dbReference>
<dbReference type="InterPro" id="IPR050485">
    <property type="entry name" value="Proline_metab_enzyme"/>
</dbReference>
<dbReference type="EC" id="1.2.1.88" evidence="2"/>
<proteinExistence type="inferred from homology"/>
<evidence type="ECO:0000256" key="5">
    <source>
        <dbReference type="ARBA" id="ARBA00048142"/>
    </source>
</evidence>
<evidence type="ECO:0000256" key="6">
    <source>
        <dbReference type="PROSITE-ProRule" id="PRU10007"/>
    </source>
</evidence>
<dbReference type="PATRIC" id="fig|1230454.4.peg.1871"/>
<dbReference type="InterPro" id="IPR016160">
    <property type="entry name" value="Ald_DH_CS_CYS"/>
</dbReference>